<protein>
    <submittedName>
        <fullName evidence="6">Crp/Fnr family transcriptional regulator</fullName>
    </submittedName>
</protein>
<feature type="domain" description="HTH crp-type" evidence="5">
    <location>
        <begin position="152"/>
        <end position="225"/>
    </location>
</feature>
<dbReference type="Gene3D" id="2.60.120.10">
    <property type="entry name" value="Jelly Rolls"/>
    <property type="match status" value="1"/>
</dbReference>
<dbReference type="RefSeq" id="WP_210968511.1">
    <property type="nucleotide sequence ID" value="NZ_JAGPXE010000001.1"/>
</dbReference>
<dbReference type="Proteomes" id="UP000674084">
    <property type="component" value="Unassembled WGS sequence"/>
</dbReference>
<evidence type="ECO:0000259" key="5">
    <source>
        <dbReference type="PROSITE" id="PS51063"/>
    </source>
</evidence>
<proteinExistence type="predicted"/>
<dbReference type="Pfam" id="PF00027">
    <property type="entry name" value="cNMP_binding"/>
    <property type="match status" value="1"/>
</dbReference>
<dbReference type="InterPro" id="IPR000595">
    <property type="entry name" value="cNMP-bd_dom"/>
</dbReference>
<reference evidence="6 7" key="1">
    <citation type="submission" date="2021-04" db="EMBL/GenBank/DDBJ databases">
        <title>Whole-genome sequencing of Saccharopolyspora endophytica KCTC 19397.</title>
        <authorList>
            <person name="Ay H."/>
            <person name="Saygin H."/>
            <person name="Sahin N."/>
        </authorList>
    </citation>
    <scope>NUCLEOTIDE SEQUENCE [LARGE SCALE GENOMIC DNA]</scope>
    <source>
        <strain evidence="6 7">KCTC 19397</strain>
    </source>
</reference>
<dbReference type="PROSITE" id="PS50042">
    <property type="entry name" value="CNMP_BINDING_3"/>
    <property type="match status" value="1"/>
</dbReference>
<dbReference type="Gene3D" id="1.10.10.10">
    <property type="entry name" value="Winged helix-like DNA-binding domain superfamily/Winged helix DNA-binding domain"/>
    <property type="match status" value="1"/>
</dbReference>
<dbReference type="InterPro" id="IPR018490">
    <property type="entry name" value="cNMP-bd_dom_sf"/>
</dbReference>
<keyword evidence="1" id="KW-0805">Transcription regulation</keyword>
<accession>A0ABS5D9V7</accession>
<keyword evidence="2" id="KW-0238">DNA-binding</keyword>
<dbReference type="EMBL" id="JAGPXE010000001">
    <property type="protein sequence ID" value="MBQ0923040.1"/>
    <property type="molecule type" value="Genomic_DNA"/>
</dbReference>
<evidence type="ECO:0000313" key="7">
    <source>
        <dbReference type="Proteomes" id="UP000674084"/>
    </source>
</evidence>
<dbReference type="InterPro" id="IPR012318">
    <property type="entry name" value="HTH_CRP"/>
</dbReference>
<dbReference type="InterPro" id="IPR014710">
    <property type="entry name" value="RmlC-like_jellyroll"/>
</dbReference>
<sequence length="240" mass="26486">MTTRIPLKDLWRVRPRSDVVELLTRTQRDKLDKVSHFATYSPGSIITSQGSTGSTVAIVYNGWVKGSTHTPRGTSALNVLYGLGDLLGTEAFTGSTHTETTMPLHTTRLLVINARDFQNILAETPRLIWSVHQLEVNRRIIAERRRAAMTSSTGRERLALTLISLRYVFTQSTADNGPVIIPLTQDELSELAGTHRNTTVEALKTFRSVGALGTGRGQIIILDAQLLLPYTTHTADEPLI</sequence>
<comment type="caution">
    <text evidence="6">The sequence shown here is derived from an EMBL/GenBank/DDBJ whole genome shotgun (WGS) entry which is preliminary data.</text>
</comment>
<evidence type="ECO:0000256" key="3">
    <source>
        <dbReference type="ARBA" id="ARBA00023163"/>
    </source>
</evidence>
<organism evidence="6 7">
    <name type="scientific">Saccharopolyspora endophytica</name>
    <dbReference type="NCBI Taxonomy" id="543886"/>
    <lineage>
        <taxon>Bacteria</taxon>
        <taxon>Bacillati</taxon>
        <taxon>Actinomycetota</taxon>
        <taxon>Actinomycetes</taxon>
        <taxon>Pseudonocardiales</taxon>
        <taxon>Pseudonocardiaceae</taxon>
        <taxon>Saccharopolyspora</taxon>
    </lineage>
</organism>
<dbReference type="SMART" id="SM00100">
    <property type="entry name" value="cNMP"/>
    <property type="match status" value="1"/>
</dbReference>
<name>A0ABS5D9V7_9PSEU</name>
<dbReference type="InterPro" id="IPR036390">
    <property type="entry name" value="WH_DNA-bd_sf"/>
</dbReference>
<evidence type="ECO:0000259" key="4">
    <source>
        <dbReference type="PROSITE" id="PS50042"/>
    </source>
</evidence>
<keyword evidence="3" id="KW-0804">Transcription</keyword>
<evidence type="ECO:0000256" key="2">
    <source>
        <dbReference type="ARBA" id="ARBA00023125"/>
    </source>
</evidence>
<feature type="domain" description="Cyclic nucleotide-binding" evidence="4">
    <location>
        <begin position="19"/>
        <end position="121"/>
    </location>
</feature>
<gene>
    <name evidence="6" type="ORF">KBO27_03735</name>
</gene>
<evidence type="ECO:0000256" key="1">
    <source>
        <dbReference type="ARBA" id="ARBA00023015"/>
    </source>
</evidence>
<dbReference type="InterPro" id="IPR036388">
    <property type="entry name" value="WH-like_DNA-bd_sf"/>
</dbReference>
<dbReference type="CDD" id="cd00038">
    <property type="entry name" value="CAP_ED"/>
    <property type="match status" value="1"/>
</dbReference>
<dbReference type="Pfam" id="PF13545">
    <property type="entry name" value="HTH_Crp_2"/>
    <property type="match status" value="1"/>
</dbReference>
<evidence type="ECO:0000313" key="6">
    <source>
        <dbReference type="EMBL" id="MBQ0923040.1"/>
    </source>
</evidence>
<dbReference type="PROSITE" id="PS51063">
    <property type="entry name" value="HTH_CRP_2"/>
    <property type="match status" value="1"/>
</dbReference>
<dbReference type="SUPFAM" id="SSF46785">
    <property type="entry name" value="Winged helix' DNA-binding domain"/>
    <property type="match status" value="1"/>
</dbReference>
<dbReference type="SUPFAM" id="SSF51206">
    <property type="entry name" value="cAMP-binding domain-like"/>
    <property type="match status" value="1"/>
</dbReference>
<keyword evidence="7" id="KW-1185">Reference proteome</keyword>